<name>A0A1H5YQP6_9FLAO</name>
<sequence>MELTVKLEDKADISFLKKMLLQLKGVKSVEISEDETYSWDEIESSDVFKKVLEQSQKDFEEGRFEEYSDELMDSIFNKK</sequence>
<dbReference type="Proteomes" id="UP000236738">
    <property type="component" value="Unassembled WGS sequence"/>
</dbReference>
<dbReference type="OrthoDB" id="1263211at2"/>
<evidence type="ECO:0000313" key="1">
    <source>
        <dbReference type="EMBL" id="SEG26042.1"/>
    </source>
</evidence>
<dbReference type="RefSeq" id="WP_103913774.1">
    <property type="nucleotide sequence ID" value="NZ_FNUS01000004.1"/>
</dbReference>
<dbReference type="AlphaFoldDB" id="A0A1H5YQP6"/>
<organism evidence="1 2">
    <name type="scientific">Halpernia humi</name>
    <dbReference type="NCBI Taxonomy" id="493375"/>
    <lineage>
        <taxon>Bacteria</taxon>
        <taxon>Pseudomonadati</taxon>
        <taxon>Bacteroidota</taxon>
        <taxon>Flavobacteriia</taxon>
        <taxon>Flavobacteriales</taxon>
        <taxon>Weeksellaceae</taxon>
        <taxon>Chryseobacterium group</taxon>
        <taxon>Halpernia</taxon>
    </lineage>
</organism>
<reference evidence="2" key="1">
    <citation type="submission" date="2016-10" db="EMBL/GenBank/DDBJ databases">
        <authorList>
            <person name="Varghese N."/>
            <person name="Submissions S."/>
        </authorList>
    </citation>
    <scope>NUCLEOTIDE SEQUENCE [LARGE SCALE GENOMIC DNA]</scope>
    <source>
        <strain evidence="2">DSM 21580</strain>
    </source>
</reference>
<proteinExistence type="predicted"/>
<protein>
    <submittedName>
        <fullName evidence="1">Uncharacterized protein</fullName>
    </submittedName>
</protein>
<evidence type="ECO:0000313" key="2">
    <source>
        <dbReference type="Proteomes" id="UP000236738"/>
    </source>
</evidence>
<dbReference type="EMBL" id="FNUS01000004">
    <property type="protein sequence ID" value="SEG26042.1"/>
    <property type="molecule type" value="Genomic_DNA"/>
</dbReference>
<keyword evidence="2" id="KW-1185">Reference proteome</keyword>
<accession>A0A1H5YQP6</accession>
<gene>
    <name evidence="1" type="ORF">SAMN05421847_1811</name>
</gene>